<keyword evidence="1" id="KW-0378">Hydrolase</keyword>
<dbReference type="GO" id="GO:0004519">
    <property type="term" value="F:endonuclease activity"/>
    <property type="evidence" value="ECO:0007669"/>
    <property type="project" value="UniProtKB-KW"/>
</dbReference>
<keyword evidence="2" id="KW-1185">Reference proteome</keyword>
<dbReference type="EMBL" id="CP060635">
    <property type="protein sequence ID" value="QNM07179.1"/>
    <property type="molecule type" value="Genomic_DNA"/>
</dbReference>
<keyword evidence="1" id="KW-0540">Nuclease</keyword>
<organism evidence="1 2">
    <name type="scientific">Wansuia hejianensis</name>
    <dbReference type="NCBI Taxonomy" id="2763667"/>
    <lineage>
        <taxon>Bacteria</taxon>
        <taxon>Bacillati</taxon>
        <taxon>Bacillota</taxon>
        <taxon>Clostridia</taxon>
        <taxon>Lachnospirales</taxon>
        <taxon>Lachnospiraceae</taxon>
        <taxon>Wansuia</taxon>
    </lineage>
</organism>
<evidence type="ECO:0000313" key="2">
    <source>
        <dbReference type="Proteomes" id="UP000515860"/>
    </source>
</evidence>
<dbReference type="AlphaFoldDB" id="A0A7G9G8P7"/>
<accession>A0A7G9G8P7</accession>
<keyword evidence="1" id="KW-0255">Endonuclease</keyword>
<dbReference type="RefSeq" id="WP_249328167.1">
    <property type="nucleotide sequence ID" value="NZ_CP060635.1"/>
</dbReference>
<proteinExistence type="predicted"/>
<evidence type="ECO:0000313" key="1">
    <source>
        <dbReference type="EMBL" id="QNM07179.1"/>
    </source>
</evidence>
<reference evidence="1 2" key="1">
    <citation type="submission" date="2020-08" db="EMBL/GenBank/DDBJ databases">
        <authorList>
            <person name="Liu C."/>
            <person name="Sun Q."/>
        </authorList>
    </citation>
    <scope>NUCLEOTIDE SEQUENCE [LARGE SCALE GENOMIC DNA]</scope>
    <source>
        <strain evidence="1 2">NSJ-29</strain>
    </source>
</reference>
<dbReference type="Proteomes" id="UP000515860">
    <property type="component" value="Chromosome"/>
</dbReference>
<name>A0A7G9G8P7_9FIRM</name>
<protein>
    <submittedName>
        <fullName evidence="1">HNH endonuclease</fullName>
    </submittedName>
</protein>
<sequence length="140" mass="16540">MSIYKRCSRCGRRIQAGSRCPCQKARHQEYDRYSRDRKSKGFYDSREWEIARDAALEADGGIDVYVYMTTGEIRRADTAHHIVPLKDGWERRVDGDNLMSLHHDTHSEIEQMYRKDKAGMIRKMQEMLKQFRQLKRVGGI</sequence>
<gene>
    <name evidence="1" type="ORF">H9Q79_09410</name>
</gene>
<dbReference type="KEGG" id="whj:H9Q79_09410"/>